<protein>
    <submittedName>
        <fullName evidence="2">Uncharacterized protein</fullName>
    </submittedName>
</protein>
<evidence type="ECO:0000313" key="3">
    <source>
        <dbReference type="Proteomes" id="UP000291343"/>
    </source>
</evidence>
<comment type="caution">
    <text evidence="2">The sequence shown here is derived from an EMBL/GenBank/DDBJ whole genome shotgun (WGS) entry which is preliminary data.</text>
</comment>
<accession>A0A482WHZ0</accession>
<dbReference type="EMBL" id="QKKF02034760">
    <property type="protein sequence ID" value="RZF33145.1"/>
    <property type="molecule type" value="Genomic_DNA"/>
</dbReference>
<sequence length="58" mass="6111">MTQRSEGSRPSGEDRAAYRRTPGTGQGDKKADVGAGVGEMEFRGGYTRGRGAPPPSQQ</sequence>
<dbReference type="AlphaFoldDB" id="A0A482WHZ0"/>
<evidence type="ECO:0000313" key="2">
    <source>
        <dbReference type="EMBL" id="RZF33145.1"/>
    </source>
</evidence>
<reference evidence="2 3" key="1">
    <citation type="journal article" date="2017" name="Gigascience">
        <title>Genome sequence of the small brown planthopper, Laodelphax striatellus.</title>
        <authorList>
            <person name="Zhu J."/>
            <person name="Jiang F."/>
            <person name="Wang X."/>
            <person name="Yang P."/>
            <person name="Bao Y."/>
            <person name="Zhao W."/>
            <person name="Wang W."/>
            <person name="Lu H."/>
            <person name="Wang Q."/>
            <person name="Cui N."/>
            <person name="Li J."/>
            <person name="Chen X."/>
            <person name="Luo L."/>
            <person name="Yu J."/>
            <person name="Kang L."/>
            <person name="Cui F."/>
        </authorList>
    </citation>
    <scope>NUCLEOTIDE SEQUENCE [LARGE SCALE GENOMIC DNA]</scope>
    <source>
        <strain evidence="2">Lst14</strain>
    </source>
</reference>
<proteinExistence type="predicted"/>
<dbReference type="InParanoid" id="A0A482WHZ0"/>
<evidence type="ECO:0000256" key="1">
    <source>
        <dbReference type="SAM" id="MobiDB-lite"/>
    </source>
</evidence>
<feature type="region of interest" description="Disordered" evidence="1">
    <location>
        <begin position="1"/>
        <end position="58"/>
    </location>
</feature>
<name>A0A482WHZ0_LAOST</name>
<dbReference type="OrthoDB" id="5211809at2759"/>
<gene>
    <name evidence="2" type="ORF">LSTR_LSTR004831</name>
</gene>
<dbReference type="STRING" id="195883.A0A482WHZ0"/>
<organism evidence="2 3">
    <name type="scientific">Laodelphax striatellus</name>
    <name type="common">Small brown planthopper</name>
    <name type="synonym">Delphax striatella</name>
    <dbReference type="NCBI Taxonomy" id="195883"/>
    <lineage>
        <taxon>Eukaryota</taxon>
        <taxon>Metazoa</taxon>
        <taxon>Ecdysozoa</taxon>
        <taxon>Arthropoda</taxon>
        <taxon>Hexapoda</taxon>
        <taxon>Insecta</taxon>
        <taxon>Pterygota</taxon>
        <taxon>Neoptera</taxon>
        <taxon>Paraneoptera</taxon>
        <taxon>Hemiptera</taxon>
        <taxon>Auchenorrhyncha</taxon>
        <taxon>Fulgoroidea</taxon>
        <taxon>Delphacidae</taxon>
        <taxon>Criomorphinae</taxon>
        <taxon>Laodelphax</taxon>
    </lineage>
</organism>
<dbReference type="Proteomes" id="UP000291343">
    <property type="component" value="Unassembled WGS sequence"/>
</dbReference>
<keyword evidence="3" id="KW-1185">Reference proteome</keyword>